<accession>A0A4C1UBT5</accession>
<evidence type="ECO:0000256" key="1">
    <source>
        <dbReference type="SAM" id="MobiDB-lite"/>
    </source>
</evidence>
<evidence type="ECO:0000313" key="2">
    <source>
        <dbReference type="EMBL" id="GBP23587.1"/>
    </source>
</evidence>
<keyword evidence="3" id="KW-1185">Reference proteome</keyword>
<dbReference type="OrthoDB" id="1101576at2759"/>
<feature type="region of interest" description="Disordered" evidence="1">
    <location>
        <begin position="1"/>
        <end position="35"/>
    </location>
</feature>
<gene>
    <name evidence="2" type="ORF">EVAR_80203_1</name>
</gene>
<sequence length="80" mass="8911">MESWLKMGRLTSGKSVSDSSLDPEPPAVCTENISENVPGSSSLLNTLTIHSPIKELQLRRKLLQKRENTTNPTYPLDVFL</sequence>
<evidence type="ECO:0000313" key="3">
    <source>
        <dbReference type="Proteomes" id="UP000299102"/>
    </source>
</evidence>
<dbReference type="AlphaFoldDB" id="A0A4C1UBT5"/>
<proteinExistence type="predicted"/>
<dbReference type="EMBL" id="BGZK01000152">
    <property type="protein sequence ID" value="GBP23587.1"/>
    <property type="molecule type" value="Genomic_DNA"/>
</dbReference>
<protein>
    <submittedName>
        <fullName evidence="2">Uncharacterized protein</fullName>
    </submittedName>
</protein>
<comment type="caution">
    <text evidence="2">The sequence shown here is derived from an EMBL/GenBank/DDBJ whole genome shotgun (WGS) entry which is preliminary data.</text>
</comment>
<dbReference type="Proteomes" id="UP000299102">
    <property type="component" value="Unassembled WGS sequence"/>
</dbReference>
<name>A0A4C1UBT5_EUMVA</name>
<organism evidence="2 3">
    <name type="scientific">Eumeta variegata</name>
    <name type="common">Bagworm moth</name>
    <name type="synonym">Eumeta japonica</name>
    <dbReference type="NCBI Taxonomy" id="151549"/>
    <lineage>
        <taxon>Eukaryota</taxon>
        <taxon>Metazoa</taxon>
        <taxon>Ecdysozoa</taxon>
        <taxon>Arthropoda</taxon>
        <taxon>Hexapoda</taxon>
        <taxon>Insecta</taxon>
        <taxon>Pterygota</taxon>
        <taxon>Neoptera</taxon>
        <taxon>Endopterygota</taxon>
        <taxon>Lepidoptera</taxon>
        <taxon>Glossata</taxon>
        <taxon>Ditrysia</taxon>
        <taxon>Tineoidea</taxon>
        <taxon>Psychidae</taxon>
        <taxon>Oiketicinae</taxon>
        <taxon>Eumeta</taxon>
    </lineage>
</organism>
<reference evidence="2 3" key="1">
    <citation type="journal article" date="2019" name="Commun. Biol.">
        <title>The bagworm genome reveals a unique fibroin gene that provides high tensile strength.</title>
        <authorList>
            <person name="Kono N."/>
            <person name="Nakamura H."/>
            <person name="Ohtoshi R."/>
            <person name="Tomita M."/>
            <person name="Numata K."/>
            <person name="Arakawa K."/>
        </authorList>
    </citation>
    <scope>NUCLEOTIDE SEQUENCE [LARGE SCALE GENOMIC DNA]</scope>
</reference>